<feature type="region of interest" description="Disordered" evidence="1">
    <location>
        <begin position="25"/>
        <end position="132"/>
    </location>
</feature>
<evidence type="ECO:0000313" key="3">
    <source>
        <dbReference type="Proteomes" id="UP000676853"/>
    </source>
</evidence>
<feature type="compositionally biased region" description="Basic and acidic residues" evidence="1">
    <location>
        <begin position="97"/>
        <end position="125"/>
    </location>
</feature>
<proteinExistence type="predicted"/>
<feature type="compositionally biased region" description="Basic and acidic residues" evidence="1">
    <location>
        <begin position="47"/>
        <end position="80"/>
    </location>
</feature>
<evidence type="ECO:0000313" key="2">
    <source>
        <dbReference type="EMBL" id="MBS4103092.1"/>
    </source>
</evidence>
<organism evidence="2 3">
    <name type="scientific">Tsukamurella paurometabola</name>
    <name type="common">Corynebacterium paurometabolum</name>
    <dbReference type="NCBI Taxonomy" id="2061"/>
    <lineage>
        <taxon>Bacteria</taxon>
        <taxon>Bacillati</taxon>
        <taxon>Actinomycetota</taxon>
        <taxon>Actinomycetes</taxon>
        <taxon>Mycobacteriales</taxon>
        <taxon>Tsukamurellaceae</taxon>
        <taxon>Tsukamurella</taxon>
    </lineage>
</organism>
<reference evidence="2 3" key="1">
    <citation type="submission" date="2021-04" db="EMBL/GenBank/DDBJ databases">
        <title>Whole genome sequence analysis of a thiophenic sulfur metabolizing bacteria.</title>
        <authorList>
            <person name="Akhtar N."/>
            <person name="Akram J."/>
            <person name="Aslam A."/>
        </authorList>
    </citation>
    <scope>NUCLEOTIDE SEQUENCE [LARGE SCALE GENOMIC DNA]</scope>
    <source>
        <strain evidence="2 3">3OW</strain>
    </source>
</reference>
<protein>
    <submittedName>
        <fullName evidence="2">Uncharacterized protein</fullName>
    </submittedName>
</protein>
<dbReference type="EMBL" id="JAGXOE010000050">
    <property type="protein sequence ID" value="MBS4103092.1"/>
    <property type="molecule type" value="Genomic_DNA"/>
</dbReference>
<comment type="caution">
    <text evidence="2">The sequence shown here is derived from an EMBL/GenBank/DDBJ whole genome shotgun (WGS) entry which is preliminary data.</text>
</comment>
<gene>
    <name evidence="2" type="ORF">KFZ73_17840</name>
</gene>
<sequence length="132" mass="14939">MTESTESTKRQEAVDAERVAEIRRLLEQPGGQDEVSKRFGKSALSSDEYKVAQRQRQEAQARRREAAEARQREASRDRANTARRAQRSVGGAQSVAEVRELARQGQKDLRSAQRRAAAEQSKDRVQSQSRVM</sequence>
<evidence type="ECO:0000256" key="1">
    <source>
        <dbReference type="SAM" id="MobiDB-lite"/>
    </source>
</evidence>
<accession>A0ABS5NGW0</accession>
<dbReference type="Proteomes" id="UP000676853">
    <property type="component" value="Unassembled WGS sequence"/>
</dbReference>
<dbReference type="RefSeq" id="WP_212554595.1">
    <property type="nucleotide sequence ID" value="NZ_JAGXOE010000050.1"/>
</dbReference>
<keyword evidence="3" id="KW-1185">Reference proteome</keyword>
<name>A0ABS5NGW0_TSUPA</name>